<dbReference type="EMBL" id="JBGEHV010000041">
    <property type="protein sequence ID" value="MEY8041745.1"/>
    <property type="molecule type" value="Genomic_DNA"/>
</dbReference>
<evidence type="ECO:0000313" key="2">
    <source>
        <dbReference type="Proteomes" id="UP001564626"/>
    </source>
</evidence>
<keyword evidence="2" id="KW-1185">Reference proteome</keyword>
<dbReference type="RefSeq" id="WP_345362345.1">
    <property type="nucleotide sequence ID" value="NZ_BAABII010000006.1"/>
</dbReference>
<protein>
    <submittedName>
        <fullName evidence="1">DUF4262 domain-containing protein</fullName>
    </submittedName>
</protein>
<dbReference type="Proteomes" id="UP001564626">
    <property type="component" value="Unassembled WGS sequence"/>
</dbReference>
<sequence length="164" mass="17911">MVDEELRKWLVDTAEREGAAVVQVAGDEGGAPFAFSVGAWRRFGKPEVVVIGLPPEVAQSVIGQYVRRVSAGERFAPGQLYEGFLRGCPVTFERIDHRHYPEYLGSAFVVYGGDDFPAVQLIVASPEEGRFPWDDDAPGGFREYQPVLTASGAPESWRPGVDGP</sequence>
<name>A0ABV4CKW3_9PSEU</name>
<reference evidence="1 2" key="1">
    <citation type="submission" date="2024-08" db="EMBL/GenBank/DDBJ databases">
        <title>Genome mining of Saccharopolyspora cebuensis PGLac3 from Nigerian medicinal plant.</title>
        <authorList>
            <person name="Ezeobiora C.E."/>
            <person name="Igbokwe N.H."/>
            <person name="Amin D.H."/>
            <person name="Mendie U.E."/>
        </authorList>
    </citation>
    <scope>NUCLEOTIDE SEQUENCE [LARGE SCALE GENOMIC DNA]</scope>
    <source>
        <strain evidence="1 2">PGLac3</strain>
    </source>
</reference>
<organism evidence="1 2">
    <name type="scientific">Saccharopolyspora cebuensis</name>
    <dbReference type="NCBI Taxonomy" id="418759"/>
    <lineage>
        <taxon>Bacteria</taxon>
        <taxon>Bacillati</taxon>
        <taxon>Actinomycetota</taxon>
        <taxon>Actinomycetes</taxon>
        <taxon>Pseudonocardiales</taxon>
        <taxon>Pseudonocardiaceae</taxon>
        <taxon>Saccharopolyspora</taxon>
    </lineage>
</organism>
<proteinExistence type="predicted"/>
<comment type="caution">
    <text evidence="1">The sequence shown here is derived from an EMBL/GenBank/DDBJ whole genome shotgun (WGS) entry which is preliminary data.</text>
</comment>
<accession>A0ABV4CKW3</accession>
<evidence type="ECO:0000313" key="1">
    <source>
        <dbReference type="EMBL" id="MEY8041745.1"/>
    </source>
</evidence>
<dbReference type="Pfam" id="PF14081">
    <property type="entry name" value="DUF4262"/>
    <property type="match status" value="1"/>
</dbReference>
<gene>
    <name evidence="1" type="ORF">AB8O55_20235</name>
</gene>
<dbReference type="InterPro" id="IPR025358">
    <property type="entry name" value="DUF4262"/>
</dbReference>